<sequence>MAANDPTTPVKGARTTLWMYSGNGDAYTNPTSDDDWTRLAQIKDLTPAELTADSYDDSYLDDDNADWASTTQGQKSAGEASFTLAWKPGETGQQTLIAWFDDGSDKPYKIKYPNGVVDVFTGWVSSLGKAVAANEVVTRTVKIANKGKPLLAENQLAESGS</sequence>
<dbReference type="InterPro" id="IPR032494">
    <property type="entry name" value="Phage_TTP_N"/>
</dbReference>
<evidence type="ECO:0000259" key="1">
    <source>
        <dbReference type="Pfam" id="PF16461"/>
    </source>
</evidence>
<proteinExistence type="predicted"/>
<organism evidence="2 3">
    <name type="scientific">Pantoea phytobeneficialis</name>
    <dbReference type="NCBI Taxonomy" id="2052056"/>
    <lineage>
        <taxon>Bacteria</taxon>
        <taxon>Pseudomonadati</taxon>
        <taxon>Pseudomonadota</taxon>
        <taxon>Gammaproteobacteria</taxon>
        <taxon>Enterobacterales</taxon>
        <taxon>Erwiniaceae</taxon>
        <taxon>Pantoea</taxon>
    </lineage>
</organism>
<dbReference type="Pfam" id="PF16461">
    <property type="entry name" value="Phage_TTP_12"/>
    <property type="match status" value="1"/>
</dbReference>
<protein>
    <recommendedName>
        <fullName evidence="1">Lambda phage tail tube protein N-terminal domain-containing protein</fullName>
    </recommendedName>
</protein>
<dbReference type="EMBL" id="CP024636">
    <property type="protein sequence ID" value="QGR06247.1"/>
    <property type="molecule type" value="Genomic_DNA"/>
</dbReference>
<dbReference type="KEGG" id="ppho:CTZ24_07445"/>
<evidence type="ECO:0000313" key="3">
    <source>
        <dbReference type="Proteomes" id="UP000424872"/>
    </source>
</evidence>
<gene>
    <name evidence="2" type="ORF">CTZ24_07445</name>
</gene>
<accession>A0AAP9H472</accession>
<reference evidence="3" key="1">
    <citation type="submission" date="2017-11" db="EMBL/GenBank/DDBJ databases">
        <title>Genome sequence of Pantoea sp. MSR2.</title>
        <authorList>
            <person name="Nascimento F.X."/>
        </authorList>
    </citation>
    <scope>NUCLEOTIDE SEQUENCE [LARGE SCALE GENOMIC DNA]</scope>
    <source>
        <strain evidence="3">MSR2</strain>
    </source>
</reference>
<evidence type="ECO:0000313" key="2">
    <source>
        <dbReference type="EMBL" id="QGR06247.1"/>
    </source>
</evidence>
<dbReference type="Proteomes" id="UP000424872">
    <property type="component" value="Chromosome"/>
</dbReference>
<name>A0AAP9H472_9GAMM</name>
<feature type="domain" description="Lambda phage tail tube protein N-terminal" evidence="1">
    <location>
        <begin position="18"/>
        <end position="152"/>
    </location>
</feature>
<dbReference type="Gene3D" id="4.10.410.40">
    <property type="match status" value="1"/>
</dbReference>
<dbReference type="AlphaFoldDB" id="A0AAP9H472"/>